<comment type="caution">
    <text evidence="1">The sequence shown here is derived from an EMBL/GenBank/DDBJ whole genome shotgun (WGS) entry which is preliminary data.</text>
</comment>
<proteinExistence type="predicted"/>
<gene>
    <name evidence="1" type="ORF">P608_15695</name>
</gene>
<keyword evidence="2" id="KW-1185">Reference proteome</keyword>
<name>A0A0E3BZ14_9BURK</name>
<evidence type="ECO:0000313" key="2">
    <source>
        <dbReference type="Proteomes" id="UP000029549"/>
    </source>
</evidence>
<dbReference type="Proteomes" id="UP000029549">
    <property type="component" value="Unassembled WGS sequence"/>
</dbReference>
<evidence type="ECO:0008006" key="3">
    <source>
        <dbReference type="Google" id="ProtNLM"/>
    </source>
</evidence>
<accession>A0A0E3BZ14</accession>
<reference evidence="1 2" key="1">
    <citation type="submission" date="2013-09" db="EMBL/GenBank/DDBJ databases">
        <title>High correlation between genotypes and phenotypes of environmental bacteria Comamonas testosteroni strains.</title>
        <authorList>
            <person name="Liu L."/>
            <person name="Zhu W."/>
            <person name="Xia X."/>
            <person name="Xu B."/>
            <person name="Luo M."/>
            <person name="Wang G."/>
        </authorList>
    </citation>
    <scope>NUCLEOTIDE SEQUENCE [LARGE SCALE GENOMIC DNA]</scope>
    <source>
        <strain evidence="1 2">DF2</strain>
    </source>
</reference>
<organism evidence="1 2">
    <name type="scientific">Comamonas thiooxydans</name>
    <dbReference type="NCBI Taxonomy" id="363952"/>
    <lineage>
        <taxon>Bacteria</taxon>
        <taxon>Pseudomonadati</taxon>
        <taxon>Pseudomonadota</taxon>
        <taxon>Betaproteobacteria</taxon>
        <taxon>Burkholderiales</taxon>
        <taxon>Comamonadaceae</taxon>
        <taxon>Comamonas</taxon>
    </lineage>
</organism>
<sequence>MNNPWPYLTDAEINEICSPLKNGAAQIRFLERLGMVVKPKPSGRPLVARTEFDRVMTGSNAMTTGHSTSAVSSTPNVIGLQSFFKQRKHGTST</sequence>
<evidence type="ECO:0000313" key="1">
    <source>
        <dbReference type="EMBL" id="KGH10127.1"/>
    </source>
</evidence>
<protein>
    <recommendedName>
        <fullName evidence="3">DUF4224 domain-containing protein</fullName>
    </recommendedName>
</protein>
<dbReference type="EMBL" id="AWTP01000117">
    <property type="protein sequence ID" value="KGH10127.1"/>
    <property type="molecule type" value="Genomic_DNA"/>
</dbReference>
<dbReference type="RefSeq" id="WP_034393492.1">
    <property type="nucleotide sequence ID" value="NZ_AWTM01000086.1"/>
</dbReference>
<dbReference type="AlphaFoldDB" id="A0A0E3BZ14"/>